<name>A0A0V1H973_9BILA</name>
<proteinExistence type="predicted"/>
<protein>
    <submittedName>
        <fullName evidence="1">Uncharacterized protein</fullName>
    </submittedName>
</protein>
<dbReference type="EMBL" id="JYDP01000111">
    <property type="protein sequence ID" value="KRZ06896.1"/>
    <property type="molecule type" value="Genomic_DNA"/>
</dbReference>
<keyword evidence="2" id="KW-1185">Reference proteome</keyword>
<sequence>MKFALNERGGLVGELQETDSANVPLFYLMLLWTITSKTGPNLCHNIKLTTIGKARQGNLLFIDQSGKC</sequence>
<dbReference type="AlphaFoldDB" id="A0A0V1H973"/>
<gene>
    <name evidence="1" type="ORF">T11_1</name>
</gene>
<evidence type="ECO:0000313" key="2">
    <source>
        <dbReference type="Proteomes" id="UP000055024"/>
    </source>
</evidence>
<comment type="caution">
    <text evidence="1">The sequence shown here is derived from an EMBL/GenBank/DDBJ whole genome shotgun (WGS) entry which is preliminary data.</text>
</comment>
<organism evidence="1 2">
    <name type="scientific">Trichinella zimbabwensis</name>
    <dbReference type="NCBI Taxonomy" id="268475"/>
    <lineage>
        <taxon>Eukaryota</taxon>
        <taxon>Metazoa</taxon>
        <taxon>Ecdysozoa</taxon>
        <taxon>Nematoda</taxon>
        <taxon>Enoplea</taxon>
        <taxon>Dorylaimia</taxon>
        <taxon>Trichinellida</taxon>
        <taxon>Trichinellidae</taxon>
        <taxon>Trichinella</taxon>
    </lineage>
</organism>
<dbReference type="Proteomes" id="UP000055024">
    <property type="component" value="Unassembled WGS sequence"/>
</dbReference>
<dbReference type="OrthoDB" id="10605989at2759"/>
<evidence type="ECO:0000313" key="1">
    <source>
        <dbReference type="EMBL" id="KRZ06896.1"/>
    </source>
</evidence>
<accession>A0A0V1H973</accession>
<reference evidence="1 2" key="1">
    <citation type="submission" date="2015-01" db="EMBL/GenBank/DDBJ databases">
        <title>Evolution of Trichinella species and genotypes.</title>
        <authorList>
            <person name="Korhonen P.K."/>
            <person name="Edoardo P."/>
            <person name="Giuseppe L.R."/>
            <person name="Gasser R.B."/>
        </authorList>
    </citation>
    <scope>NUCLEOTIDE SEQUENCE [LARGE SCALE GENOMIC DNA]</scope>
    <source>
        <strain evidence="1">ISS1029</strain>
    </source>
</reference>